<dbReference type="EMBL" id="CACVKT020004335">
    <property type="protein sequence ID" value="CAC5389408.1"/>
    <property type="molecule type" value="Genomic_DNA"/>
</dbReference>
<dbReference type="Gene3D" id="3.10.10.10">
    <property type="entry name" value="HIV Type 1 Reverse Transcriptase, subunit A, domain 1"/>
    <property type="match status" value="1"/>
</dbReference>
<dbReference type="PANTHER" id="PTHR33050">
    <property type="entry name" value="REVERSE TRANSCRIPTASE DOMAIN-CONTAINING PROTEIN"/>
    <property type="match status" value="1"/>
</dbReference>
<sequence>MNGRPKRSVPRRDYKNLICFGTTDPVVQFSFQQNMDEDLLDLSLTPEEQEEFGEEFVSSVVGPEQSSENEGEASGSKNLENRNNKEEKVDKCEDDDLELRVQLLEKKRDDLKKQQSKDRIRQLEEEVAEMSGNSKSKDTSEKKKQKKKSGEVTKLNLEKDNVTIKDLRKSKKLNKKVDEQLKFLGLDSGESDENGISASKSISLGKLNKLSKQGFPDSDKAQSNNNQKGKFCQKSVDRKKKIVTPVSDSDSSSSDSDSDSDSSSNTSSDDSFKKRKVKKSAKKKKSGLVTILDFYAAWLRQIEIGKKTWNDDPQVKCFILETTICYFDKDICEFLEFGWPVGINFADKMHPSCKKVRNHAGARQFSKDIDKYIKKEASYGAILGHFKSNPFRDGLILSPLNSVPKADSEERRVIMDLSFPKGNSVNDCIDKNEYLGNKVDLHYPNVDKLVEIIKKKGPQCHNFKRDLRRAYRQFPLDPKDYNLVGFSCGNHIFVDRVLPMGLKSSAYICQRITNAVSYIVKKFGVEVVNYLDDFAGADSPDTADNSFQILKQVLDNCGLEESLEKACPPCSRMSFLGVWFDTEKMTLEVTPVRLTEILALVNAWLLKSKVFRKEVQSLIGKLILIASCVKPGRIFISRILKFLREFVSDDQCLELSEEFKRDIFWWSEFLLIFNGISILSLEVWTEPDQFFSCDACLSGCGGISSSKYFHCAFPSFITEQNLHINSWELLTVIVCLKVWVRRGKTICIYCDNAVSVQVINHCSSRSFNMSGDLVRLKGEARCSINSAYAVGLDSGESGENGISGSNRYKKISSVLMRQLSKSVSLAILDFYAAWLRQIEIGKKTWNDDPQVLEADVLTGNILPLEFRSSTKSSLKNQASKSSTWFCYKYQRSKCEEKTSPHFATIRGMVRTVHHICATCLQKDGTQQSHPECSDKCPNKEK</sequence>
<protein>
    <recommendedName>
        <fullName evidence="2">Reverse transcriptase domain-containing protein</fullName>
    </recommendedName>
</protein>
<dbReference type="InterPro" id="IPR052055">
    <property type="entry name" value="Hepadnavirus_pol/RT"/>
</dbReference>
<dbReference type="Proteomes" id="UP000507470">
    <property type="component" value="Unassembled WGS sequence"/>
</dbReference>
<feature type="region of interest" description="Disordered" evidence="1">
    <location>
        <begin position="47"/>
        <end position="92"/>
    </location>
</feature>
<dbReference type="OrthoDB" id="125279at2759"/>
<dbReference type="Gene3D" id="3.30.70.270">
    <property type="match status" value="1"/>
</dbReference>
<organism evidence="3 4">
    <name type="scientific">Mytilus coruscus</name>
    <name type="common">Sea mussel</name>
    <dbReference type="NCBI Taxonomy" id="42192"/>
    <lineage>
        <taxon>Eukaryota</taxon>
        <taxon>Metazoa</taxon>
        <taxon>Spiralia</taxon>
        <taxon>Lophotrochozoa</taxon>
        <taxon>Mollusca</taxon>
        <taxon>Bivalvia</taxon>
        <taxon>Autobranchia</taxon>
        <taxon>Pteriomorphia</taxon>
        <taxon>Mytilida</taxon>
        <taxon>Mytiloidea</taxon>
        <taxon>Mytilidae</taxon>
        <taxon>Mytilinae</taxon>
        <taxon>Mytilus</taxon>
    </lineage>
</organism>
<gene>
    <name evidence="3" type="ORF">MCOR_24571</name>
</gene>
<feature type="compositionally biased region" description="Basic and acidic residues" evidence="1">
    <location>
        <begin position="108"/>
        <end position="124"/>
    </location>
</feature>
<proteinExistence type="predicted"/>
<feature type="domain" description="Reverse transcriptase" evidence="2">
    <location>
        <begin position="428"/>
        <end position="579"/>
    </location>
</feature>
<feature type="region of interest" description="Disordered" evidence="1">
    <location>
        <begin position="183"/>
        <end position="276"/>
    </location>
</feature>
<dbReference type="PANTHER" id="PTHR33050:SF7">
    <property type="entry name" value="RIBONUCLEASE H"/>
    <property type="match status" value="1"/>
</dbReference>
<accession>A0A6J8BZA7</accession>
<feature type="compositionally biased region" description="Low complexity" evidence="1">
    <location>
        <begin position="247"/>
        <end position="269"/>
    </location>
</feature>
<evidence type="ECO:0000313" key="3">
    <source>
        <dbReference type="EMBL" id="CAC5389408.1"/>
    </source>
</evidence>
<dbReference type="AlphaFoldDB" id="A0A6J8BZA7"/>
<dbReference type="InterPro" id="IPR043128">
    <property type="entry name" value="Rev_trsase/Diguanyl_cyclase"/>
</dbReference>
<keyword evidence="4" id="KW-1185">Reference proteome</keyword>
<evidence type="ECO:0000256" key="1">
    <source>
        <dbReference type="SAM" id="MobiDB-lite"/>
    </source>
</evidence>
<dbReference type="InterPro" id="IPR043502">
    <property type="entry name" value="DNA/RNA_pol_sf"/>
</dbReference>
<dbReference type="SUPFAM" id="SSF56672">
    <property type="entry name" value="DNA/RNA polymerases"/>
    <property type="match status" value="1"/>
</dbReference>
<reference evidence="3 4" key="1">
    <citation type="submission" date="2020-06" db="EMBL/GenBank/DDBJ databases">
        <authorList>
            <person name="Li R."/>
            <person name="Bekaert M."/>
        </authorList>
    </citation>
    <scope>NUCLEOTIDE SEQUENCE [LARGE SCALE GENOMIC DNA]</scope>
    <source>
        <strain evidence="4">wild</strain>
    </source>
</reference>
<dbReference type="Pfam" id="PF00078">
    <property type="entry name" value="RVT_1"/>
    <property type="match status" value="1"/>
</dbReference>
<feature type="compositionally biased region" description="Basic and acidic residues" evidence="1">
    <location>
        <begin position="79"/>
        <end position="91"/>
    </location>
</feature>
<dbReference type="CDD" id="cd09275">
    <property type="entry name" value="RNase_HI_RT_DIRS1"/>
    <property type="match status" value="1"/>
</dbReference>
<feature type="compositionally biased region" description="Basic and acidic residues" evidence="1">
    <location>
        <begin position="135"/>
        <end position="161"/>
    </location>
</feature>
<dbReference type="InterPro" id="IPR000477">
    <property type="entry name" value="RT_dom"/>
</dbReference>
<evidence type="ECO:0000259" key="2">
    <source>
        <dbReference type="Pfam" id="PF00078"/>
    </source>
</evidence>
<name>A0A6J8BZA7_MYTCO</name>
<evidence type="ECO:0000313" key="4">
    <source>
        <dbReference type="Proteomes" id="UP000507470"/>
    </source>
</evidence>
<feature type="region of interest" description="Disordered" evidence="1">
    <location>
        <begin position="108"/>
        <end position="161"/>
    </location>
</feature>